<evidence type="ECO:0000256" key="4">
    <source>
        <dbReference type="SAM" id="Phobius"/>
    </source>
</evidence>
<comment type="caution">
    <text evidence="6">The sequence shown here is derived from an EMBL/GenBank/DDBJ whole genome shotgun (WGS) entry which is preliminary data.</text>
</comment>
<evidence type="ECO:0000256" key="1">
    <source>
        <dbReference type="ARBA" id="ARBA00023224"/>
    </source>
</evidence>
<dbReference type="InterPro" id="IPR004089">
    <property type="entry name" value="MCPsignal_dom"/>
</dbReference>
<evidence type="ECO:0000313" key="7">
    <source>
        <dbReference type="Proteomes" id="UP000603912"/>
    </source>
</evidence>
<feature type="transmembrane region" description="Helical" evidence="4">
    <location>
        <begin position="279"/>
        <end position="301"/>
    </location>
</feature>
<dbReference type="CDD" id="cd12914">
    <property type="entry name" value="PDC1_DGC_like"/>
    <property type="match status" value="1"/>
</dbReference>
<dbReference type="GO" id="GO:0016020">
    <property type="term" value="C:membrane"/>
    <property type="evidence" value="ECO:0007669"/>
    <property type="project" value="InterPro"/>
</dbReference>
<evidence type="ECO:0000256" key="3">
    <source>
        <dbReference type="SAM" id="Coils"/>
    </source>
</evidence>
<dbReference type="SUPFAM" id="SSF58104">
    <property type="entry name" value="Methyl-accepting chemotaxis protein (MCP) signaling domain"/>
    <property type="match status" value="1"/>
</dbReference>
<dbReference type="PANTHER" id="PTHR32089:SF112">
    <property type="entry name" value="LYSOZYME-LIKE PROTEIN-RELATED"/>
    <property type="match status" value="1"/>
</dbReference>
<dbReference type="Pfam" id="PF00015">
    <property type="entry name" value="MCPsignal"/>
    <property type="match status" value="1"/>
</dbReference>
<keyword evidence="4" id="KW-0812">Transmembrane</keyword>
<dbReference type="PROSITE" id="PS50111">
    <property type="entry name" value="CHEMOTAXIS_TRANSDUC_2"/>
    <property type="match status" value="1"/>
</dbReference>
<evidence type="ECO:0000256" key="2">
    <source>
        <dbReference type="PROSITE-ProRule" id="PRU00284"/>
    </source>
</evidence>
<accession>A0A917MKD9</accession>
<feature type="coiled-coil region" evidence="3">
    <location>
        <begin position="314"/>
        <end position="341"/>
    </location>
</feature>
<dbReference type="Proteomes" id="UP000603912">
    <property type="component" value="Unassembled WGS sequence"/>
</dbReference>
<evidence type="ECO:0000259" key="5">
    <source>
        <dbReference type="PROSITE" id="PS50111"/>
    </source>
</evidence>
<dbReference type="Gene3D" id="3.30.450.20">
    <property type="entry name" value="PAS domain"/>
    <property type="match status" value="2"/>
</dbReference>
<keyword evidence="4" id="KW-1133">Transmembrane helix</keyword>
<dbReference type="RefSeq" id="WP_188518414.1">
    <property type="nucleotide sequence ID" value="NZ_BMES01000002.1"/>
</dbReference>
<feature type="domain" description="Methyl-accepting transducer" evidence="5">
    <location>
        <begin position="358"/>
        <end position="594"/>
    </location>
</feature>
<dbReference type="PANTHER" id="PTHR32089">
    <property type="entry name" value="METHYL-ACCEPTING CHEMOTAXIS PROTEIN MCPB"/>
    <property type="match status" value="1"/>
</dbReference>
<evidence type="ECO:0000313" key="6">
    <source>
        <dbReference type="EMBL" id="GGH23076.1"/>
    </source>
</evidence>
<dbReference type="Gene3D" id="1.10.287.950">
    <property type="entry name" value="Methyl-accepting chemotaxis protein"/>
    <property type="match status" value="1"/>
</dbReference>
<dbReference type="GO" id="GO:0007165">
    <property type="term" value="P:signal transduction"/>
    <property type="evidence" value="ECO:0007669"/>
    <property type="project" value="UniProtKB-KW"/>
</dbReference>
<reference evidence="6" key="1">
    <citation type="journal article" date="2014" name="Int. J. Syst. Evol. Microbiol.">
        <title>Complete genome sequence of Corynebacterium casei LMG S-19264T (=DSM 44701T), isolated from a smear-ripened cheese.</title>
        <authorList>
            <consortium name="US DOE Joint Genome Institute (JGI-PGF)"/>
            <person name="Walter F."/>
            <person name="Albersmeier A."/>
            <person name="Kalinowski J."/>
            <person name="Ruckert C."/>
        </authorList>
    </citation>
    <scope>NUCLEOTIDE SEQUENCE</scope>
    <source>
        <strain evidence="6">CGMCC 1.12214</strain>
    </source>
</reference>
<dbReference type="SMART" id="SM00283">
    <property type="entry name" value="MA"/>
    <property type="match status" value="1"/>
</dbReference>
<organism evidence="6 7">
    <name type="scientific">Alsobacter metallidurans</name>
    <dbReference type="NCBI Taxonomy" id="340221"/>
    <lineage>
        <taxon>Bacteria</taxon>
        <taxon>Pseudomonadati</taxon>
        <taxon>Pseudomonadota</taxon>
        <taxon>Alphaproteobacteria</taxon>
        <taxon>Hyphomicrobiales</taxon>
        <taxon>Alsobacteraceae</taxon>
        <taxon>Alsobacter</taxon>
    </lineage>
</organism>
<protein>
    <recommendedName>
        <fullName evidence="5">Methyl-accepting transducer domain-containing protein</fullName>
    </recommendedName>
</protein>
<dbReference type="AlphaFoldDB" id="A0A917MKD9"/>
<gene>
    <name evidence="6" type="ORF">GCM10007036_28570</name>
</gene>
<dbReference type="EMBL" id="BMES01000002">
    <property type="protein sequence ID" value="GGH23076.1"/>
    <property type="molecule type" value="Genomic_DNA"/>
</dbReference>
<keyword evidence="7" id="KW-1185">Reference proteome</keyword>
<proteinExistence type="predicted"/>
<keyword evidence="4" id="KW-0472">Membrane</keyword>
<keyword evidence="3" id="KW-0175">Coiled coil</keyword>
<sequence>MSRPHHIWLTCLGLLVLICASIAAHVFEFSRLAVSDAEAYATNVATAASAGIEQIFSNVDSNIKVTRNILTEIRDLDAFAYKFSRYVHPERHTIQIAVLDRSGMLVFSSMSAVKSPTDLSDRSYFQFHANLSDDVLFVGSPVAGRRDVWNGAWFIPVSRRITNPDGSFGGVIVATLDPYYFAKAFDEIDIGEDGALTMISEYGAVVSRRGLTKDTIGKSMAGSHLLALARSKPLGLLDGVDEIDGKRRLTAYRALGTSGLMLAVGLSHERAFGAAERQAGLGVVGALASGAIVIGLGAAFARSRRRLDRNQALLEQASASNQAKDAELSALQIEESRLRRELDLARGLEAFENTVHITAMQISASIDQLGGASAALSNRAGETRQHAADVLGVAERALSRTEQVVEMASELVALSERINDSAAATSGLADRSVEGARETDTVVQALDAAAAEIDFVASFIAGVARQTNLLALNATIEAARAGERGRGFAVVASEVKALAEQTGQAAQKIAVQTQAIKEAGGRTAHVVRDIAQSIHDVAAISRTVASATGEQAKYSAAIERSIAKVQGENEGLALAAERLNGATAEAEAVVADVVELASSLRLHASTLTAQSETVSMGLLRAQRQQSQG</sequence>
<keyword evidence="1 2" id="KW-0807">Transducer</keyword>
<name>A0A917MKD9_9HYPH</name>
<reference evidence="6" key="2">
    <citation type="submission" date="2020-09" db="EMBL/GenBank/DDBJ databases">
        <authorList>
            <person name="Sun Q."/>
            <person name="Zhou Y."/>
        </authorList>
    </citation>
    <scope>NUCLEOTIDE SEQUENCE</scope>
    <source>
        <strain evidence="6">CGMCC 1.12214</strain>
    </source>
</reference>
<dbReference type="CDD" id="cd12915">
    <property type="entry name" value="PDC2_DGC_like"/>
    <property type="match status" value="1"/>
</dbReference>